<evidence type="ECO:0000256" key="6">
    <source>
        <dbReference type="ARBA" id="ARBA00022787"/>
    </source>
</evidence>
<comment type="subcellular location">
    <subcellularLocation>
        <location evidence="1">Mitochondrion outer membrane</location>
        <topology evidence="1">Multi-pass membrane protein</topology>
    </subcellularLocation>
</comment>
<name>A0A9P0HTT6_NEZVI</name>
<dbReference type="InterPro" id="IPR037930">
    <property type="entry name" value="Tom40"/>
</dbReference>
<reference evidence="11" key="1">
    <citation type="submission" date="2022-01" db="EMBL/GenBank/DDBJ databases">
        <authorList>
            <person name="King R."/>
        </authorList>
    </citation>
    <scope>NUCLEOTIDE SEQUENCE</scope>
</reference>
<dbReference type="AlphaFoldDB" id="A0A9P0HTT6"/>
<sequence>MGNVNASSQKSTSDAFAAFEPENVVPLVDEKLENPGSMEELHKKCKDIFPVNFEGAKIAVQKGLSNHFQISHSLNMSSLAPSGYRFGATYVGTKQYGPGEAYPVLVGDIDPVGNLNANIYHKFNDNIIGKIQAQVQSSRCTASQYVLDYRGSNYTATVTFANPDVVNLSGVFVGHYIQSITKNTDVGVELAYQRSLSIPGTQLALTSLAARYTGGDYIVSGTAGPSGVHVCYYQRASSQLQLGVELETNFRLQESSASIGYQVDLPKADLVFKGMVDTNWNVGATLDKKLTPMPFSLTLSGMLNHQKNQFRLGFGFIIG</sequence>
<dbReference type="GO" id="GO:0015288">
    <property type="term" value="F:porin activity"/>
    <property type="evidence" value="ECO:0007669"/>
    <property type="project" value="UniProtKB-KW"/>
</dbReference>
<dbReference type="EMBL" id="OV725083">
    <property type="protein sequence ID" value="CAH1407901.1"/>
    <property type="molecule type" value="Genomic_DNA"/>
</dbReference>
<evidence type="ECO:0008006" key="13">
    <source>
        <dbReference type="Google" id="ProtNLM"/>
    </source>
</evidence>
<keyword evidence="10" id="KW-0472">Membrane</keyword>
<dbReference type="OrthoDB" id="19656at2759"/>
<keyword evidence="3" id="KW-0813">Transport</keyword>
<proteinExistence type="inferred from homology"/>
<protein>
    <recommendedName>
        <fullName evidence="13">Mitochondrial import receptor subunit TOM40</fullName>
    </recommendedName>
</protein>
<dbReference type="GO" id="GO:0046930">
    <property type="term" value="C:pore complex"/>
    <property type="evidence" value="ECO:0007669"/>
    <property type="project" value="UniProtKB-KW"/>
</dbReference>
<dbReference type="GO" id="GO:0030150">
    <property type="term" value="P:protein import into mitochondrial matrix"/>
    <property type="evidence" value="ECO:0007669"/>
    <property type="project" value="InterPro"/>
</dbReference>
<evidence type="ECO:0000256" key="1">
    <source>
        <dbReference type="ARBA" id="ARBA00004374"/>
    </source>
</evidence>
<evidence type="ECO:0000256" key="7">
    <source>
        <dbReference type="ARBA" id="ARBA00022927"/>
    </source>
</evidence>
<evidence type="ECO:0000256" key="5">
    <source>
        <dbReference type="ARBA" id="ARBA00022692"/>
    </source>
</evidence>
<evidence type="ECO:0000256" key="3">
    <source>
        <dbReference type="ARBA" id="ARBA00022448"/>
    </source>
</evidence>
<dbReference type="GO" id="GO:0008320">
    <property type="term" value="F:protein transmembrane transporter activity"/>
    <property type="evidence" value="ECO:0007669"/>
    <property type="project" value="InterPro"/>
</dbReference>
<dbReference type="Proteomes" id="UP001152798">
    <property type="component" value="Chromosome 7"/>
</dbReference>
<evidence type="ECO:0000256" key="4">
    <source>
        <dbReference type="ARBA" id="ARBA00022452"/>
    </source>
</evidence>
<keyword evidence="6" id="KW-1000">Mitochondrion outer membrane</keyword>
<dbReference type="PANTHER" id="PTHR10802">
    <property type="entry name" value="MITOCHONDRIAL IMPORT RECEPTOR SUBUNIT TOM40"/>
    <property type="match status" value="1"/>
</dbReference>
<gene>
    <name evidence="11" type="ORF">NEZAVI_LOCUS15525</name>
</gene>
<keyword evidence="7" id="KW-0653">Protein transport</keyword>
<evidence type="ECO:0000256" key="9">
    <source>
        <dbReference type="ARBA" id="ARBA00023128"/>
    </source>
</evidence>
<keyword evidence="9" id="KW-0496">Mitochondrion</keyword>
<evidence type="ECO:0000256" key="2">
    <source>
        <dbReference type="ARBA" id="ARBA00010510"/>
    </source>
</evidence>
<comment type="similarity">
    <text evidence="2">Belongs to the Tom40 family.</text>
</comment>
<dbReference type="FunFam" id="2.40.160.10:FF:000005">
    <property type="entry name" value="mitochondrial import receptor subunit TOM40 homolog"/>
    <property type="match status" value="1"/>
</dbReference>
<organism evidence="11 12">
    <name type="scientific">Nezara viridula</name>
    <name type="common">Southern green stink bug</name>
    <name type="synonym">Cimex viridulus</name>
    <dbReference type="NCBI Taxonomy" id="85310"/>
    <lineage>
        <taxon>Eukaryota</taxon>
        <taxon>Metazoa</taxon>
        <taxon>Ecdysozoa</taxon>
        <taxon>Arthropoda</taxon>
        <taxon>Hexapoda</taxon>
        <taxon>Insecta</taxon>
        <taxon>Pterygota</taxon>
        <taxon>Neoptera</taxon>
        <taxon>Paraneoptera</taxon>
        <taxon>Hemiptera</taxon>
        <taxon>Heteroptera</taxon>
        <taxon>Panheteroptera</taxon>
        <taxon>Pentatomomorpha</taxon>
        <taxon>Pentatomoidea</taxon>
        <taxon>Pentatomidae</taxon>
        <taxon>Pentatominae</taxon>
        <taxon>Nezara</taxon>
    </lineage>
</organism>
<keyword evidence="8" id="KW-0406">Ion transport</keyword>
<keyword evidence="4" id="KW-1134">Transmembrane beta strand</keyword>
<evidence type="ECO:0000313" key="12">
    <source>
        <dbReference type="Proteomes" id="UP001152798"/>
    </source>
</evidence>
<dbReference type="InterPro" id="IPR023614">
    <property type="entry name" value="Porin_dom_sf"/>
</dbReference>
<evidence type="ECO:0000313" key="11">
    <source>
        <dbReference type="EMBL" id="CAH1407901.1"/>
    </source>
</evidence>
<accession>A0A9P0HTT6</accession>
<dbReference type="Pfam" id="PF01459">
    <property type="entry name" value="Porin_3"/>
    <property type="match status" value="1"/>
</dbReference>
<evidence type="ECO:0000256" key="10">
    <source>
        <dbReference type="ARBA" id="ARBA00023136"/>
    </source>
</evidence>
<dbReference type="Gene3D" id="2.40.160.10">
    <property type="entry name" value="Porin"/>
    <property type="match status" value="1"/>
</dbReference>
<evidence type="ECO:0000256" key="8">
    <source>
        <dbReference type="ARBA" id="ARBA00023114"/>
    </source>
</evidence>
<keyword evidence="8" id="KW-0626">Porin</keyword>
<dbReference type="InterPro" id="IPR027246">
    <property type="entry name" value="Porin_Euk/Tom40"/>
</dbReference>
<keyword evidence="5" id="KW-0812">Transmembrane</keyword>
<dbReference type="GO" id="GO:0005741">
    <property type="term" value="C:mitochondrial outer membrane"/>
    <property type="evidence" value="ECO:0007669"/>
    <property type="project" value="UniProtKB-SubCell"/>
</dbReference>
<dbReference type="CDD" id="cd07305">
    <property type="entry name" value="Porin3_Tom40"/>
    <property type="match status" value="1"/>
</dbReference>
<keyword evidence="12" id="KW-1185">Reference proteome</keyword>